<feature type="region of interest" description="Disordered" evidence="1">
    <location>
        <begin position="72"/>
        <end position="95"/>
    </location>
</feature>
<evidence type="ECO:0008006" key="4">
    <source>
        <dbReference type="Google" id="ProtNLM"/>
    </source>
</evidence>
<evidence type="ECO:0000256" key="1">
    <source>
        <dbReference type="SAM" id="MobiDB-lite"/>
    </source>
</evidence>
<sequence>MESNPDCHGCPHEANHRTAPVLCHLCSRHRNEKGKHRPQDAIDQYLALCKLARNRGNGARFQCDICGAIEPKVKKPKPNATSPGTKGKNGKKDGKPRIRRFCITEDTAEVCCPKCKAKRARGAL</sequence>
<keyword evidence="3" id="KW-1185">Reference proteome</keyword>
<gene>
    <name evidence="2" type="ORF">BJX68DRAFT_234681</name>
</gene>
<dbReference type="Proteomes" id="UP001610444">
    <property type="component" value="Unassembled WGS sequence"/>
</dbReference>
<accession>A0ABR4KKC9</accession>
<evidence type="ECO:0000313" key="3">
    <source>
        <dbReference type="Proteomes" id="UP001610444"/>
    </source>
</evidence>
<evidence type="ECO:0000313" key="2">
    <source>
        <dbReference type="EMBL" id="KAL2852738.1"/>
    </source>
</evidence>
<name>A0ABR4KKC9_9EURO</name>
<dbReference type="RefSeq" id="XP_070900560.1">
    <property type="nucleotide sequence ID" value="XM_071039784.1"/>
</dbReference>
<dbReference type="EMBL" id="JBFXLR010000015">
    <property type="protein sequence ID" value="KAL2852738.1"/>
    <property type="molecule type" value="Genomic_DNA"/>
</dbReference>
<proteinExistence type="predicted"/>
<reference evidence="2 3" key="1">
    <citation type="submission" date="2024-07" db="EMBL/GenBank/DDBJ databases">
        <title>Section-level genome sequencing and comparative genomics of Aspergillus sections Usti and Cavernicolus.</title>
        <authorList>
            <consortium name="Lawrence Berkeley National Laboratory"/>
            <person name="Nybo J.L."/>
            <person name="Vesth T.C."/>
            <person name="Theobald S."/>
            <person name="Frisvad J.C."/>
            <person name="Larsen T.O."/>
            <person name="Kjaerboelling I."/>
            <person name="Rothschild-Mancinelli K."/>
            <person name="Lyhne E.K."/>
            <person name="Kogle M.E."/>
            <person name="Barry K."/>
            <person name="Clum A."/>
            <person name="Na H."/>
            <person name="Ledsgaard L."/>
            <person name="Lin J."/>
            <person name="Lipzen A."/>
            <person name="Kuo A."/>
            <person name="Riley R."/>
            <person name="Mondo S."/>
            <person name="LaButti K."/>
            <person name="Haridas S."/>
            <person name="Pangalinan J."/>
            <person name="Salamov A.A."/>
            <person name="Simmons B.A."/>
            <person name="Magnuson J.K."/>
            <person name="Chen J."/>
            <person name="Drula E."/>
            <person name="Henrissat B."/>
            <person name="Wiebenga A."/>
            <person name="Lubbers R.J."/>
            <person name="Gomes A.C."/>
            <person name="Macurrencykelacurrency M.R."/>
            <person name="Stajich J."/>
            <person name="Grigoriev I.V."/>
            <person name="Mortensen U.H."/>
            <person name="De vries R.P."/>
            <person name="Baker S.E."/>
            <person name="Andersen M.R."/>
        </authorList>
    </citation>
    <scope>NUCLEOTIDE SEQUENCE [LARGE SCALE GENOMIC DNA]</scope>
    <source>
        <strain evidence="2 3">CBS 756.74</strain>
    </source>
</reference>
<dbReference type="GeneID" id="98154948"/>
<protein>
    <recommendedName>
        <fullName evidence="4">Stc1 domain-containing protein</fullName>
    </recommendedName>
</protein>
<organism evidence="2 3">
    <name type="scientific">Aspergillus pseudodeflectus</name>
    <dbReference type="NCBI Taxonomy" id="176178"/>
    <lineage>
        <taxon>Eukaryota</taxon>
        <taxon>Fungi</taxon>
        <taxon>Dikarya</taxon>
        <taxon>Ascomycota</taxon>
        <taxon>Pezizomycotina</taxon>
        <taxon>Eurotiomycetes</taxon>
        <taxon>Eurotiomycetidae</taxon>
        <taxon>Eurotiales</taxon>
        <taxon>Aspergillaceae</taxon>
        <taxon>Aspergillus</taxon>
        <taxon>Aspergillus subgen. Nidulantes</taxon>
    </lineage>
</organism>
<comment type="caution">
    <text evidence="2">The sequence shown here is derived from an EMBL/GenBank/DDBJ whole genome shotgun (WGS) entry which is preliminary data.</text>
</comment>